<dbReference type="InterPro" id="IPR010667">
    <property type="entry name" value="Phage_T4_Gp19"/>
</dbReference>
<organism evidence="1 2">
    <name type="scientific">Natrarchaeobius halalkaliphilus</name>
    <dbReference type="NCBI Taxonomy" id="1679091"/>
    <lineage>
        <taxon>Archaea</taxon>
        <taxon>Methanobacteriati</taxon>
        <taxon>Methanobacteriota</taxon>
        <taxon>Stenosarchaea group</taxon>
        <taxon>Halobacteria</taxon>
        <taxon>Halobacteriales</taxon>
        <taxon>Natrialbaceae</taxon>
        <taxon>Natrarchaeobius</taxon>
    </lineage>
</organism>
<dbReference type="PANTHER" id="PTHR38009">
    <property type="entry name" value="CONSERVED HYPOTHETICAL PHAGE TAIL PROTEIN"/>
    <property type="match status" value="1"/>
</dbReference>
<accession>A0A3N6M0E4</accession>
<sequence>MTGHDSPYTNFTYEVRIDDDMVGGFTRISGLGAESNVLEYREGGLHEVTHTFPSDVAYSNVTLHRGVTDDDGFLDWIMESLSGARADVRSKVSVAMKDREDRTRWTWVLINAYPVRWDGPELVANARSDREETGLSIERLELAYESLDARTS</sequence>
<protein>
    <recommendedName>
        <fullName evidence="3">Phage tail protein</fullName>
    </recommendedName>
</protein>
<dbReference type="OrthoDB" id="141786at2157"/>
<gene>
    <name evidence="1" type="ORF">EA462_14245</name>
</gene>
<dbReference type="Pfam" id="PF06841">
    <property type="entry name" value="Phage_T4_gp19"/>
    <property type="match status" value="1"/>
</dbReference>
<evidence type="ECO:0000313" key="2">
    <source>
        <dbReference type="Proteomes" id="UP000273828"/>
    </source>
</evidence>
<dbReference type="EMBL" id="REFY01000005">
    <property type="protein sequence ID" value="RQG88014.1"/>
    <property type="molecule type" value="Genomic_DNA"/>
</dbReference>
<keyword evidence="2" id="KW-1185">Reference proteome</keyword>
<dbReference type="PANTHER" id="PTHR38009:SF1">
    <property type="entry name" value="CONSERVED HYPOTHETICAL PHAGE TAIL PROTEIN"/>
    <property type="match status" value="1"/>
</dbReference>
<reference evidence="1 2" key="1">
    <citation type="submission" date="2018-10" db="EMBL/GenBank/DDBJ databases">
        <title>Natrarchaeobius chitinivorans gen. nov., sp. nov., and Natrarchaeobius haloalkaliphilus sp. nov., alkaliphilic, chitin-utilizing haloarchaea from hypersaline alkaline lakes.</title>
        <authorList>
            <person name="Sorokin D.Y."/>
            <person name="Elcheninov A.G."/>
            <person name="Kostrikina N.A."/>
            <person name="Bale N.J."/>
            <person name="Sinninghe Damste J.S."/>
            <person name="Khijniak T.V."/>
            <person name="Kublanov I.V."/>
            <person name="Toshchakov S.V."/>
        </authorList>
    </citation>
    <scope>NUCLEOTIDE SEQUENCE [LARGE SCALE GENOMIC DNA]</scope>
    <source>
        <strain evidence="1 2">AArcht-Sl</strain>
    </source>
</reference>
<name>A0A3N6M0E4_9EURY</name>
<evidence type="ECO:0008006" key="3">
    <source>
        <dbReference type="Google" id="ProtNLM"/>
    </source>
</evidence>
<dbReference type="NCBIfam" id="TIGR02241">
    <property type="entry name" value="conserved hypothetical phage tail region protein"/>
    <property type="match status" value="1"/>
</dbReference>
<dbReference type="RefSeq" id="WP_124179209.1">
    <property type="nucleotide sequence ID" value="NZ_REFY01000005.1"/>
</dbReference>
<comment type="caution">
    <text evidence="1">The sequence shown here is derived from an EMBL/GenBank/DDBJ whole genome shotgun (WGS) entry which is preliminary data.</text>
</comment>
<proteinExistence type="predicted"/>
<dbReference type="GO" id="GO:0005198">
    <property type="term" value="F:structural molecule activity"/>
    <property type="evidence" value="ECO:0007669"/>
    <property type="project" value="InterPro"/>
</dbReference>
<dbReference type="Proteomes" id="UP000273828">
    <property type="component" value="Unassembled WGS sequence"/>
</dbReference>
<dbReference type="AlphaFoldDB" id="A0A3N6M0E4"/>
<dbReference type="InterPro" id="IPR011747">
    <property type="entry name" value="CHP02241"/>
</dbReference>
<evidence type="ECO:0000313" key="1">
    <source>
        <dbReference type="EMBL" id="RQG88014.1"/>
    </source>
</evidence>